<organism evidence="1 2">
    <name type="scientific">Setaria italica</name>
    <name type="common">Foxtail millet</name>
    <name type="synonym">Panicum italicum</name>
    <dbReference type="NCBI Taxonomy" id="4555"/>
    <lineage>
        <taxon>Eukaryota</taxon>
        <taxon>Viridiplantae</taxon>
        <taxon>Streptophyta</taxon>
        <taxon>Embryophyta</taxon>
        <taxon>Tracheophyta</taxon>
        <taxon>Spermatophyta</taxon>
        <taxon>Magnoliopsida</taxon>
        <taxon>Liliopsida</taxon>
        <taxon>Poales</taxon>
        <taxon>Poaceae</taxon>
        <taxon>PACMAD clade</taxon>
        <taxon>Panicoideae</taxon>
        <taxon>Panicodae</taxon>
        <taxon>Paniceae</taxon>
        <taxon>Cenchrinae</taxon>
        <taxon>Setaria</taxon>
    </lineage>
</organism>
<proteinExistence type="predicted"/>
<protein>
    <submittedName>
        <fullName evidence="1">Uncharacterized protein</fullName>
    </submittedName>
</protein>
<dbReference type="HOGENOM" id="CLU_3385677_0_0_1"/>
<reference evidence="2" key="1">
    <citation type="journal article" date="2012" name="Nat. Biotechnol.">
        <title>Reference genome sequence of the model plant Setaria.</title>
        <authorList>
            <person name="Bennetzen J.L."/>
            <person name="Schmutz J."/>
            <person name="Wang H."/>
            <person name="Percifield R."/>
            <person name="Hawkins J."/>
            <person name="Pontaroli A.C."/>
            <person name="Estep M."/>
            <person name="Feng L."/>
            <person name="Vaughn J.N."/>
            <person name="Grimwood J."/>
            <person name="Jenkins J."/>
            <person name="Barry K."/>
            <person name="Lindquist E."/>
            <person name="Hellsten U."/>
            <person name="Deshpande S."/>
            <person name="Wang X."/>
            <person name="Wu X."/>
            <person name="Mitros T."/>
            <person name="Triplett J."/>
            <person name="Yang X."/>
            <person name="Ye C.Y."/>
            <person name="Mauro-Herrera M."/>
            <person name="Wang L."/>
            <person name="Li P."/>
            <person name="Sharma M."/>
            <person name="Sharma R."/>
            <person name="Ronald P.C."/>
            <person name="Panaud O."/>
            <person name="Kellogg E.A."/>
            <person name="Brutnell T.P."/>
            <person name="Doust A.N."/>
            <person name="Tuskan G.A."/>
            <person name="Rokhsar D."/>
            <person name="Devos K.M."/>
        </authorList>
    </citation>
    <scope>NUCLEOTIDE SEQUENCE [LARGE SCALE GENOMIC DNA]</scope>
    <source>
        <strain evidence="2">cv. Yugu1</strain>
    </source>
</reference>
<dbReference type="Proteomes" id="UP000004995">
    <property type="component" value="Unassembled WGS sequence"/>
</dbReference>
<name>K4AN61_SETIT</name>
<evidence type="ECO:0000313" key="2">
    <source>
        <dbReference type="Proteomes" id="UP000004995"/>
    </source>
</evidence>
<accession>K4AN61</accession>
<dbReference type="InParanoid" id="K4AN61"/>
<dbReference type="EnsemblPlants" id="KQK88687">
    <property type="protein sequence ID" value="KQK88687"/>
    <property type="gene ID" value="SETIT_040358mg"/>
</dbReference>
<dbReference type="Gramene" id="KQK88687">
    <property type="protein sequence ID" value="KQK88687"/>
    <property type="gene ID" value="SETIT_040358mg"/>
</dbReference>
<keyword evidence="2" id="KW-1185">Reference proteome</keyword>
<sequence length="33" mass="3863">MYYVTKTAVMISQIIARFAKLSNYVKEIIVVIR</sequence>
<reference evidence="1" key="2">
    <citation type="submission" date="2018-08" db="UniProtKB">
        <authorList>
            <consortium name="EnsemblPlants"/>
        </authorList>
    </citation>
    <scope>IDENTIFICATION</scope>
    <source>
        <strain evidence="1">Yugu1</strain>
    </source>
</reference>
<dbReference type="EMBL" id="AGNK02005559">
    <property type="status" value="NOT_ANNOTATED_CDS"/>
    <property type="molecule type" value="Genomic_DNA"/>
</dbReference>
<evidence type="ECO:0000313" key="1">
    <source>
        <dbReference type="EnsemblPlants" id="KQK88687"/>
    </source>
</evidence>
<dbReference type="AlphaFoldDB" id="K4AN61"/>